<dbReference type="AlphaFoldDB" id="A0AAW5R4Z8"/>
<name>A0AAW5R4Z8_9HYPH</name>
<comment type="similarity">
    <text evidence="1">Belongs to the universal stress protein A family.</text>
</comment>
<evidence type="ECO:0000313" key="4">
    <source>
        <dbReference type="Proteomes" id="UP001320898"/>
    </source>
</evidence>
<protein>
    <submittedName>
        <fullName evidence="3">Universal stress protein</fullName>
    </submittedName>
</protein>
<dbReference type="InterPro" id="IPR006016">
    <property type="entry name" value="UspA"/>
</dbReference>
<keyword evidence="4" id="KW-1185">Reference proteome</keyword>
<dbReference type="Pfam" id="PF00582">
    <property type="entry name" value="Usp"/>
    <property type="match status" value="1"/>
</dbReference>
<dbReference type="SUPFAM" id="SSF52402">
    <property type="entry name" value="Adenine nucleotide alpha hydrolases-like"/>
    <property type="match status" value="1"/>
</dbReference>
<sequence>MFKLILVPIDLSDPELYQRAVQVGADMARQSDCKIRLMTVVSAVPPSVSQYVPPEIHGQVVDEARTRLNLLATEIGLGDAASAIVREGAVYHEVLAEAEDAGADLIVMGSHRPAMATYLLGSNAARIVRHATCSVMVIR</sequence>
<gene>
    <name evidence="3" type="ORF">MUB46_17685</name>
</gene>
<dbReference type="EMBL" id="JALIDZ010000008">
    <property type="protein sequence ID" value="MCT8973699.1"/>
    <property type="molecule type" value="Genomic_DNA"/>
</dbReference>
<organism evidence="3 4">
    <name type="scientific">Microbaculum marinisediminis</name>
    <dbReference type="NCBI Taxonomy" id="2931392"/>
    <lineage>
        <taxon>Bacteria</taxon>
        <taxon>Pseudomonadati</taxon>
        <taxon>Pseudomonadota</taxon>
        <taxon>Alphaproteobacteria</taxon>
        <taxon>Hyphomicrobiales</taxon>
        <taxon>Tepidamorphaceae</taxon>
        <taxon>Microbaculum</taxon>
    </lineage>
</organism>
<dbReference type="CDD" id="cd00293">
    <property type="entry name" value="USP-like"/>
    <property type="match status" value="1"/>
</dbReference>
<dbReference type="PRINTS" id="PR01438">
    <property type="entry name" value="UNVRSLSTRESS"/>
</dbReference>
<evidence type="ECO:0000313" key="3">
    <source>
        <dbReference type="EMBL" id="MCT8973699.1"/>
    </source>
</evidence>
<feature type="domain" description="UspA" evidence="2">
    <location>
        <begin position="1"/>
        <end position="139"/>
    </location>
</feature>
<dbReference type="Gene3D" id="3.40.50.620">
    <property type="entry name" value="HUPs"/>
    <property type="match status" value="1"/>
</dbReference>
<dbReference type="InterPro" id="IPR014729">
    <property type="entry name" value="Rossmann-like_a/b/a_fold"/>
</dbReference>
<dbReference type="Proteomes" id="UP001320898">
    <property type="component" value="Unassembled WGS sequence"/>
</dbReference>
<proteinExistence type="inferred from homology"/>
<comment type="caution">
    <text evidence="3">The sequence shown here is derived from an EMBL/GenBank/DDBJ whole genome shotgun (WGS) entry which is preliminary data.</text>
</comment>
<evidence type="ECO:0000259" key="2">
    <source>
        <dbReference type="Pfam" id="PF00582"/>
    </source>
</evidence>
<dbReference type="RefSeq" id="WP_261617279.1">
    <property type="nucleotide sequence ID" value="NZ_JALIDZ010000008.1"/>
</dbReference>
<dbReference type="InterPro" id="IPR006015">
    <property type="entry name" value="Universal_stress_UspA"/>
</dbReference>
<dbReference type="PANTHER" id="PTHR46268:SF6">
    <property type="entry name" value="UNIVERSAL STRESS PROTEIN UP12"/>
    <property type="match status" value="1"/>
</dbReference>
<dbReference type="PANTHER" id="PTHR46268">
    <property type="entry name" value="STRESS RESPONSE PROTEIN NHAX"/>
    <property type="match status" value="1"/>
</dbReference>
<evidence type="ECO:0000256" key="1">
    <source>
        <dbReference type="ARBA" id="ARBA00008791"/>
    </source>
</evidence>
<reference evidence="3 4" key="1">
    <citation type="submission" date="2022-04" db="EMBL/GenBank/DDBJ databases">
        <authorList>
            <person name="Ye Y.-Q."/>
            <person name="Du Z.-J."/>
        </authorList>
    </citation>
    <scope>NUCLEOTIDE SEQUENCE [LARGE SCALE GENOMIC DNA]</scope>
    <source>
        <strain evidence="3 4">A6E488</strain>
    </source>
</reference>
<accession>A0AAW5R4Z8</accession>